<organism evidence="1 2">
    <name type="scientific">Solanum commersonii</name>
    <name type="common">Commerson's wild potato</name>
    <name type="synonym">Commerson's nightshade</name>
    <dbReference type="NCBI Taxonomy" id="4109"/>
    <lineage>
        <taxon>Eukaryota</taxon>
        <taxon>Viridiplantae</taxon>
        <taxon>Streptophyta</taxon>
        <taxon>Embryophyta</taxon>
        <taxon>Tracheophyta</taxon>
        <taxon>Spermatophyta</taxon>
        <taxon>Magnoliopsida</taxon>
        <taxon>eudicotyledons</taxon>
        <taxon>Gunneridae</taxon>
        <taxon>Pentapetalae</taxon>
        <taxon>asterids</taxon>
        <taxon>lamiids</taxon>
        <taxon>Solanales</taxon>
        <taxon>Solanaceae</taxon>
        <taxon>Solanoideae</taxon>
        <taxon>Solaneae</taxon>
        <taxon>Solanum</taxon>
    </lineage>
</organism>
<proteinExistence type="predicted"/>
<name>A0A9J5ZV62_SOLCO</name>
<comment type="caution">
    <text evidence="1">The sequence shown here is derived from an EMBL/GenBank/DDBJ whole genome shotgun (WGS) entry which is preliminary data.</text>
</comment>
<evidence type="ECO:0000313" key="1">
    <source>
        <dbReference type="EMBL" id="KAG5616137.1"/>
    </source>
</evidence>
<dbReference type="AlphaFoldDB" id="A0A9J5ZV62"/>
<gene>
    <name evidence="1" type="ORF">H5410_015961</name>
</gene>
<reference evidence="1 2" key="1">
    <citation type="submission" date="2020-09" db="EMBL/GenBank/DDBJ databases">
        <title>De no assembly of potato wild relative species, Solanum commersonii.</title>
        <authorList>
            <person name="Cho K."/>
        </authorList>
    </citation>
    <scope>NUCLEOTIDE SEQUENCE [LARGE SCALE GENOMIC DNA]</scope>
    <source>
        <strain evidence="1">LZ3.2</strain>
        <tissue evidence="1">Leaf</tissue>
    </source>
</reference>
<evidence type="ECO:0000313" key="2">
    <source>
        <dbReference type="Proteomes" id="UP000824120"/>
    </source>
</evidence>
<accession>A0A9J5ZV62</accession>
<protein>
    <submittedName>
        <fullName evidence="1">Uncharacterized protein</fullName>
    </submittedName>
</protein>
<dbReference type="EMBL" id="JACXVP010000003">
    <property type="protein sequence ID" value="KAG5616137.1"/>
    <property type="molecule type" value="Genomic_DNA"/>
</dbReference>
<sequence>MGKEKAASLKSSCIIAPTAPAIIVPLLVDVRFLTSYTSPFPNCTSVTNLLSMVLAATESDQGNKLVTQLSDQHILYTAILAEGTPPRAIPDPRPYKLALLTERPAAMDAVCDPCPCVSLGDWISPGGNSPLIR</sequence>
<keyword evidence="2" id="KW-1185">Reference proteome</keyword>
<dbReference type="Proteomes" id="UP000824120">
    <property type="component" value="Chromosome 3"/>
</dbReference>